<accession>A0ABQ3RW62</accession>
<keyword evidence="3" id="KW-1185">Reference proteome</keyword>
<dbReference type="Gene3D" id="3.40.50.880">
    <property type="match status" value="1"/>
</dbReference>
<feature type="region of interest" description="Disordered" evidence="1">
    <location>
        <begin position="44"/>
        <end position="85"/>
    </location>
</feature>
<name>A0ABQ3RW62_9ACTN</name>
<evidence type="ECO:0000313" key="2">
    <source>
        <dbReference type="EMBL" id="GHI60099.1"/>
    </source>
</evidence>
<proteinExistence type="predicted"/>
<protein>
    <recommendedName>
        <fullName evidence="4">Glutamine amidotransferase domain-containing protein</fullName>
    </recommendedName>
</protein>
<comment type="caution">
    <text evidence="2">The sequence shown here is derived from an EMBL/GenBank/DDBJ whole genome shotgun (WGS) entry which is preliminary data.</text>
</comment>
<evidence type="ECO:0000313" key="3">
    <source>
        <dbReference type="Proteomes" id="UP000649259"/>
    </source>
</evidence>
<evidence type="ECO:0000256" key="1">
    <source>
        <dbReference type="SAM" id="MobiDB-lite"/>
    </source>
</evidence>
<evidence type="ECO:0008006" key="4">
    <source>
        <dbReference type="Google" id="ProtNLM"/>
    </source>
</evidence>
<gene>
    <name evidence="2" type="ORF">Saso_17490</name>
</gene>
<sequence length="85" mass="8938">MEGVQLPGARGWFTAVQRHPEDTAHEDPAQQGLFDALVTAALAGHRPPLPRGGRASGAQVPRPSSGVRRPASGVRRPASAHSTDR</sequence>
<feature type="compositionally biased region" description="Basic and acidic residues" evidence="1">
    <location>
        <begin position="18"/>
        <end position="28"/>
    </location>
</feature>
<organism evidence="2 3">
    <name type="scientific">Streptomyces asoensis</name>
    <dbReference type="NCBI Taxonomy" id="249586"/>
    <lineage>
        <taxon>Bacteria</taxon>
        <taxon>Bacillati</taxon>
        <taxon>Actinomycetota</taxon>
        <taxon>Actinomycetes</taxon>
        <taxon>Kitasatosporales</taxon>
        <taxon>Streptomycetaceae</taxon>
        <taxon>Streptomyces</taxon>
    </lineage>
</organism>
<dbReference type="InterPro" id="IPR029062">
    <property type="entry name" value="Class_I_gatase-like"/>
</dbReference>
<reference evidence="3" key="1">
    <citation type="submission" date="2023-07" db="EMBL/GenBank/DDBJ databases">
        <title>Whole genome shotgun sequence of Streptomyces cacaoi subsp. asoensis NBRC 13813.</title>
        <authorList>
            <person name="Komaki H."/>
            <person name="Tamura T."/>
        </authorList>
    </citation>
    <scope>NUCLEOTIDE SEQUENCE [LARGE SCALE GENOMIC DNA]</scope>
    <source>
        <strain evidence="3">NBRC 13813</strain>
    </source>
</reference>
<dbReference type="EMBL" id="BNEB01000002">
    <property type="protein sequence ID" value="GHI60099.1"/>
    <property type="molecule type" value="Genomic_DNA"/>
</dbReference>
<dbReference type="Proteomes" id="UP000649259">
    <property type="component" value="Unassembled WGS sequence"/>
</dbReference>
<feature type="region of interest" description="Disordered" evidence="1">
    <location>
        <begin position="1"/>
        <end position="30"/>
    </location>
</feature>